<feature type="binding site" evidence="5">
    <location>
        <begin position="99"/>
        <end position="102"/>
    </location>
    <ligand>
        <name>substrate</name>
    </ligand>
</feature>
<dbReference type="InterPro" id="IPR005493">
    <property type="entry name" value="RraA/RraA-like"/>
</dbReference>
<dbReference type="AlphaFoldDB" id="A0AAW5R1N5"/>
<dbReference type="EMBL" id="JALIDZ010000008">
    <property type="protein sequence ID" value="MCT8973734.1"/>
    <property type="molecule type" value="Genomic_DNA"/>
</dbReference>
<accession>A0AAW5R1N5</accession>
<dbReference type="SUPFAM" id="SSF89562">
    <property type="entry name" value="RraA-like"/>
    <property type="match status" value="1"/>
</dbReference>
<keyword evidence="7" id="KW-1185">Reference proteome</keyword>
<evidence type="ECO:0000256" key="1">
    <source>
        <dbReference type="ARBA" id="ARBA00001968"/>
    </source>
</evidence>
<dbReference type="GO" id="GO:0046872">
    <property type="term" value="F:metal ion binding"/>
    <property type="evidence" value="ECO:0007669"/>
    <property type="project" value="UniProtKB-KW"/>
</dbReference>
<reference evidence="6 7" key="1">
    <citation type="submission" date="2022-04" db="EMBL/GenBank/DDBJ databases">
        <authorList>
            <person name="Ye Y.-Q."/>
            <person name="Du Z.-J."/>
        </authorList>
    </citation>
    <scope>NUCLEOTIDE SEQUENCE [LARGE SCALE GENOMIC DNA]</scope>
    <source>
        <strain evidence="6 7">A6E488</strain>
    </source>
</reference>
<dbReference type="Pfam" id="PF03737">
    <property type="entry name" value="RraA-like"/>
    <property type="match status" value="1"/>
</dbReference>
<feature type="binding site" evidence="5">
    <location>
        <position position="121"/>
    </location>
    <ligand>
        <name>substrate</name>
    </ligand>
</feature>
<gene>
    <name evidence="6" type="ORF">MUB46_17860</name>
</gene>
<organism evidence="6 7">
    <name type="scientific">Microbaculum marinisediminis</name>
    <dbReference type="NCBI Taxonomy" id="2931392"/>
    <lineage>
        <taxon>Bacteria</taxon>
        <taxon>Pseudomonadati</taxon>
        <taxon>Pseudomonadota</taxon>
        <taxon>Alphaproteobacteria</taxon>
        <taxon>Hyphomicrobiales</taxon>
        <taxon>Tepidamorphaceae</taxon>
        <taxon>Microbaculum</taxon>
    </lineage>
</organism>
<keyword evidence="5" id="KW-0460">Magnesium</keyword>
<dbReference type="Proteomes" id="UP001320898">
    <property type="component" value="Unassembled WGS sequence"/>
</dbReference>
<evidence type="ECO:0000256" key="4">
    <source>
        <dbReference type="ARBA" id="ARBA00030169"/>
    </source>
</evidence>
<dbReference type="Gene3D" id="3.50.30.40">
    <property type="entry name" value="Ribonuclease E inhibitor RraA/RraA-like"/>
    <property type="match status" value="1"/>
</dbReference>
<comment type="caution">
    <text evidence="6">The sequence shown here is derived from an EMBL/GenBank/DDBJ whole genome shotgun (WGS) entry which is preliminary data.</text>
</comment>
<proteinExistence type="predicted"/>
<comment type="cofactor">
    <cofactor evidence="5">
        <name>Mg(2+)</name>
        <dbReference type="ChEBI" id="CHEBI:18420"/>
    </cofactor>
</comment>
<name>A0AAW5R1N5_9HYPH</name>
<evidence type="ECO:0000256" key="2">
    <source>
        <dbReference type="ARBA" id="ARBA00016549"/>
    </source>
</evidence>
<evidence type="ECO:0000313" key="7">
    <source>
        <dbReference type="Proteomes" id="UP001320898"/>
    </source>
</evidence>
<comment type="cofactor">
    <cofactor evidence="1">
        <name>a divalent metal cation</name>
        <dbReference type="ChEBI" id="CHEBI:60240"/>
    </cofactor>
</comment>
<dbReference type="RefSeq" id="WP_261617314.1">
    <property type="nucleotide sequence ID" value="NZ_JALIDZ010000008.1"/>
</dbReference>
<evidence type="ECO:0000313" key="6">
    <source>
        <dbReference type="EMBL" id="MCT8973734.1"/>
    </source>
</evidence>
<dbReference type="PANTHER" id="PTHR33254:SF4">
    <property type="entry name" value="4-HYDROXY-4-METHYL-2-OXOGLUTARATE ALDOLASE 3-RELATED"/>
    <property type="match status" value="1"/>
</dbReference>
<dbReference type="InterPro" id="IPR036704">
    <property type="entry name" value="RraA/RraA-like_sf"/>
</dbReference>
<evidence type="ECO:0000256" key="3">
    <source>
        <dbReference type="ARBA" id="ARBA00029596"/>
    </source>
</evidence>
<dbReference type="PANTHER" id="PTHR33254">
    <property type="entry name" value="4-HYDROXY-4-METHYL-2-OXOGLUTARATE ALDOLASE 3-RELATED"/>
    <property type="match status" value="1"/>
</dbReference>
<dbReference type="CDD" id="cd16841">
    <property type="entry name" value="RraA_family"/>
    <property type="match status" value="1"/>
</dbReference>
<feature type="binding site" evidence="5">
    <location>
        <position position="122"/>
    </location>
    <ligand>
        <name>Mg(2+)</name>
        <dbReference type="ChEBI" id="CHEBI:18420"/>
    </ligand>
</feature>
<sequence length="221" mass="23663">MPALFDFEKLAAQLYTAVLSDVLDSLGYPNQAMAPFVRPLDEGLTLFGRARTGLYMPTYSVSPDENPYEVEIALIDDLKPGDVPVLACDGPTTRIAPWGELLTTASRMRGAVGCVTDGLVRDVRHIRTAGFPVFHGGIGPLDSKGRGKMMNMDVPVRCAGAAVAPGDLIFGDVDGVIAIPAAVAEKAIEIALDKVESENRTRDELLQGALLKDVYDKYGVL</sequence>
<protein>
    <recommendedName>
        <fullName evidence="2">Putative 4-hydroxy-4-methyl-2-oxoglutarate aldolase</fullName>
    </recommendedName>
    <alternativeName>
        <fullName evidence="3">Regulator of ribonuclease activity homolog</fullName>
    </alternativeName>
    <alternativeName>
        <fullName evidence="4">RraA-like protein</fullName>
    </alternativeName>
</protein>
<keyword evidence="5" id="KW-0479">Metal-binding</keyword>
<evidence type="ECO:0000256" key="5">
    <source>
        <dbReference type="PIRSR" id="PIRSR605493-1"/>
    </source>
</evidence>